<dbReference type="InterPro" id="IPR022272">
    <property type="entry name" value="Lipocalin_CS"/>
</dbReference>
<dbReference type="InterPro" id="IPR002345">
    <property type="entry name" value="Lipocalin"/>
</dbReference>
<dbReference type="GO" id="GO:0005549">
    <property type="term" value="F:odorant binding"/>
    <property type="evidence" value="ECO:0007669"/>
    <property type="project" value="TreeGrafter"/>
</dbReference>
<keyword evidence="5" id="KW-1015">Disulfide bond</keyword>
<proteinExistence type="inferred from homology"/>
<keyword evidence="3" id="KW-0964">Secreted</keyword>
<feature type="compositionally biased region" description="Basic and acidic residues" evidence="7">
    <location>
        <begin position="204"/>
        <end position="215"/>
    </location>
</feature>
<feature type="region of interest" description="Disordered" evidence="7">
    <location>
        <begin position="204"/>
        <end position="262"/>
    </location>
</feature>
<evidence type="ECO:0000256" key="7">
    <source>
        <dbReference type="SAM" id="MobiDB-lite"/>
    </source>
</evidence>
<evidence type="ECO:0000256" key="6">
    <source>
        <dbReference type="RuleBase" id="RU003695"/>
    </source>
</evidence>
<feature type="domain" description="Lipocalin/cytosolic fatty-acid binding" evidence="9">
    <location>
        <begin position="34"/>
        <end position="150"/>
    </location>
</feature>
<evidence type="ECO:0000256" key="1">
    <source>
        <dbReference type="ARBA" id="ARBA00004613"/>
    </source>
</evidence>
<sequence length="262" mass="29016">MKLLLPLCLGLTLVCAWQPKSPVVRSNFDLSRITGNWYSVLLASDQKDKITENGSMRIFVKSMDVWENGTLYLVYHAKENGVCVEFPLICDKTENNGEFSLQYDGYNVFRVVETDYMNYLMFHLVNTNNGKTFQTMELYGKAPSYPHILMANTQKSVAVPTGRKPNVGPKLKAKFVEMCKKNGIVAENILDLTLSVFAQTPRTMEPKGLGDEGSRLGRATCQVTAAEREATEAPLLPGQEDSSGSPRNPPSKADSLRSGVHG</sequence>
<accession>A0A8J6DHI3</accession>
<gene>
    <name evidence="10" type="ORF">J0S82_020650</name>
</gene>
<dbReference type="InterPro" id="IPR002971">
    <property type="entry name" value="Maj_urinary"/>
</dbReference>
<dbReference type="GO" id="GO:0005615">
    <property type="term" value="C:extracellular space"/>
    <property type="evidence" value="ECO:0007669"/>
    <property type="project" value="TreeGrafter"/>
</dbReference>
<organism evidence="10 11">
    <name type="scientific">Galemys pyrenaicus</name>
    <name type="common">Iberian desman</name>
    <name type="synonym">Pyrenean desman</name>
    <dbReference type="NCBI Taxonomy" id="202257"/>
    <lineage>
        <taxon>Eukaryota</taxon>
        <taxon>Metazoa</taxon>
        <taxon>Chordata</taxon>
        <taxon>Craniata</taxon>
        <taxon>Vertebrata</taxon>
        <taxon>Euteleostomi</taxon>
        <taxon>Mammalia</taxon>
        <taxon>Eutheria</taxon>
        <taxon>Laurasiatheria</taxon>
        <taxon>Eulipotyphla</taxon>
        <taxon>Talpidae</taxon>
        <taxon>Galemys</taxon>
    </lineage>
</organism>
<dbReference type="Pfam" id="PF00061">
    <property type="entry name" value="Lipocalin"/>
    <property type="match status" value="1"/>
</dbReference>
<evidence type="ECO:0000256" key="5">
    <source>
        <dbReference type="ARBA" id="ARBA00023157"/>
    </source>
</evidence>
<evidence type="ECO:0000313" key="10">
    <source>
        <dbReference type="EMBL" id="KAG8508599.1"/>
    </source>
</evidence>
<dbReference type="GO" id="GO:0036094">
    <property type="term" value="F:small molecule binding"/>
    <property type="evidence" value="ECO:0007669"/>
    <property type="project" value="InterPro"/>
</dbReference>
<evidence type="ECO:0000256" key="2">
    <source>
        <dbReference type="ARBA" id="ARBA00006889"/>
    </source>
</evidence>
<dbReference type="PROSITE" id="PS00213">
    <property type="entry name" value="LIPOCALIN"/>
    <property type="match status" value="1"/>
</dbReference>
<dbReference type="PRINTS" id="PR01221">
    <property type="entry name" value="MAJORURINARY"/>
</dbReference>
<dbReference type="AlphaFoldDB" id="A0A8J6DHI3"/>
<evidence type="ECO:0000259" key="9">
    <source>
        <dbReference type="Pfam" id="PF00061"/>
    </source>
</evidence>
<evidence type="ECO:0000256" key="4">
    <source>
        <dbReference type="ARBA" id="ARBA00022729"/>
    </source>
</evidence>
<evidence type="ECO:0000256" key="8">
    <source>
        <dbReference type="SAM" id="SignalP"/>
    </source>
</evidence>
<dbReference type="SUPFAM" id="SSF50814">
    <property type="entry name" value="Lipocalins"/>
    <property type="match status" value="1"/>
</dbReference>
<name>A0A8J6DHI3_GALPY</name>
<evidence type="ECO:0000313" key="11">
    <source>
        <dbReference type="Proteomes" id="UP000700334"/>
    </source>
</evidence>
<dbReference type="InterPro" id="IPR000566">
    <property type="entry name" value="Lipocln_cytosolic_FA-bd_dom"/>
</dbReference>
<comment type="caution">
    <text evidence="10">The sequence shown here is derived from an EMBL/GenBank/DDBJ whole genome shotgun (WGS) entry which is preliminary data.</text>
</comment>
<comment type="similarity">
    <text evidence="2 6">Belongs to the calycin superfamily. Lipocalin family.</text>
</comment>
<dbReference type="EMBL" id="JAGFMF010012011">
    <property type="protein sequence ID" value="KAG8508599.1"/>
    <property type="molecule type" value="Genomic_DNA"/>
</dbReference>
<evidence type="ECO:0000256" key="3">
    <source>
        <dbReference type="ARBA" id="ARBA00022525"/>
    </source>
</evidence>
<dbReference type="PANTHER" id="PTHR11430:SF76">
    <property type="entry name" value="MAJOR URINARY PROTEIN 1-RELATED"/>
    <property type="match status" value="1"/>
</dbReference>
<keyword evidence="11" id="KW-1185">Reference proteome</keyword>
<dbReference type="PANTHER" id="PTHR11430">
    <property type="entry name" value="LIPOCALIN"/>
    <property type="match status" value="1"/>
</dbReference>
<feature type="chain" id="PRO_5035223758" evidence="8">
    <location>
        <begin position="17"/>
        <end position="262"/>
    </location>
</feature>
<dbReference type="InterPro" id="IPR012674">
    <property type="entry name" value="Calycin"/>
</dbReference>
<dbReference type="Gene3D" id="2.40.128.20">
    <property type="match status" value="1"/>
</dbReference>
<comment type="subcellular location">
    <subcellularLocation>
        <location evidence="1">Secreted</location>
    </subcellularLocation>
</comment>
<keyword evidence="4 8" id="KW-0732">Signal</keyword>
<reference evidence="10" key="1">
    <citation type="journal article" date="2021" name="Evol. Appl.">
        <title>The genome of the Pyrenean desman and the effects of bottlenecks and inbreeding on the genomic landscape of an endangered species.</title>
        <authorList>
            <person name="Escoda L."/>
            <person name="Castresana J."/>
        </authorList>
    </citation>
    <scope>NUCLEOTIDE SEQUENCE</scope>
    <source>
        <strain evidence="10">IBE-C5619</strain>
    </source>
</reference>
<dbReference type="OrthoDB" id="9048943at2759"/>
<protein>
    <submittedName>
        <fullName evidence="10">Lipocalin Can f 6.0101</fullName>
    </submittedName>
</protein>
<feature type="signal peptide" evidence="8">
    <location>
        <begin position="1"/>
        <end position="16"/>
    </location>
</feature>
<dbReference type="Proteomes" id="UP000700334">
    <property type="component" value="Unassembled WGS sequence"/>
</dbReference>